<gene>
    <name evidence="1" type="ORF">TSUD_333080</name>
</gene>
<accession>A0A2Z6N3T8</accession>
<evidence type="ECO:0000313" key="1">
    <source>
        <dbReference type="EMBL" id="GAU31532.1"/>
    </source>
</evidence>
<dbReference type="Proteomes" id="UP000242715">
    <property type="component" value="Unassembled WGS sequence"/>
</dbReference>
<protein>
    <submittedName>
        <fullName evidence="1">Uncharacterized protein</fullName>
    </submittedName>
</protein>
<dbReference type="AlphaFoldDB" id="A0A2Z6N3T8"/>
<dbReference type="PANTHER" id="PTHR33739:SF12">
    <property type="entry name" value="MEDIATOR OF RNA POLYMERASE II TRANSCRIPTION SUBUNIT 33A"/>
    <property type="match status" value="1"/>
</dbReference>
<organism evidence="1 2">
    <name type="scientific">Trifolium subterraneum</name>
    <name type="common">Subterranean clover</name>
    <dbReference type="NCBI Taxonomy" id="3900"/>
    <lineage>
        <taxon>Eukaryota</taxon>
        <taxon>Viridiplantae</taxon>
        <taxon>Streptophyta</taxon>
        <taxon>Embryophyta</taxon>
        <taxon>Tracheophyta</taxon>
        <taxon>Spermatophyta</taxon>
        <taxon>Magnoliopsida</taxon>
        <taxon>eudicotyledons</taxon>
        <taxon>Gunneridae</taxon>
        <taxon>Pentapetalae</taxon>
        <taxon>rosids</taxon>
        <taxon>fabids</taxon>
        <taxon>Fabales</taxon>
        <taxon>Fabaceae</taxon>
        <taxon>Papilionoideae</taxon>
        <taxon>50 kb inversion clade</taxon>
        <taxon>NPAAA clade</taxon>
        <taxon>Hologalegina</taxon>
        <taxon>IRL clade</taxon>
        <taxon>Trifolieae</taxon>
        <taxon>Trifolium</taxon>
    </lineage>
</organism>
<keyword evidence="2" id="KW-1185">Reference proteome</keyword>
<name>A0A2Z6N3T8_TRISU</name>
<dbReference type="PANTHER" id="PTHR33739">
    <property type="entry name" value="OS07G0681500 PROTEIN"/>
    <property type="match status" value="1"/>
</dbReference>
<dbReference type="OrthoDB" id="1703684at2759"/>
<dbReference type="GO" id="GO:2000762">
    <property type="term" value="P:regulation of phenylpropanoid metabolic process"/>
    <property type="evidence" value="ECO:0007669"/>
    <property type="project" value="InterPro"/>
</dbReference>
<evidence type="ECO:0000313" key="2">
    <source>
        <dbReference type="Proteomes" id="UP000242715"/>
    </source>
</evidence>
<sequence>MATAVPAQTSDGDEHLIWDAILRQTDLALKSNTDPNVWAVQITTTLRSSAITLPSIDLAHRLVSHLFWSNHSPTAWKLLHTAASLDIIPPLLLLALLSTRSFHISGCSEEGASSDSL</sequence>
<dbReference type="EMBL" id="DF973459">
    <property type="protein sequence ID" value="GAU31532.1"/>
    <property type="molecule type" value="Genomic_DNA"/>
</dbReference>
<reference evidence="2" key="1">
    <citation type="journal article" date="2017" name="Front. Plant Sci.">
        <title>Climate Clever Clovers: New Paradigm to Reduce the Environmental Footprint of Ruminants by Breeding Low Methanogenic Forages Utilizing Haplotype Variation.</title>
        <authorList>
            <person name="Kaur P."/>
            <person name="Appels R."/>
            <person name="Bayer P.E."/>
            <person name="Keeble-Gagnere G."/>
            <person name="Wang J."/>
            <person name="Hirakawa H."/>
            <person name="Shirasawa K."/>
            <person name="Vercoe P."/>
            <person name="Stefanova K."/>
            <person name="Durmic Z."/>
            <person name="Nichols P."/>
            <person name="Revell C."/>
            <person name="Isobe S.N."/>
            <person name="Edwards D."/>
            <person name="Erskine W."/>
        </authorList>
    </citation>
    <scope>NUCLEOTIDE SEQUENCE [LARGE SCALE GENOMIC DNA]</scope>
    <source>
        <strain evidence="2">cv. Daliak</strain>
    </source>
</reference>
<dbReference type="InterPro" id="IPR039638">
    <property type="entry name" value="MED33A/B"/>
</dbReference>
<proteinExistence type="predicted"/>
<dbReference type="GO" id="GO:0016592">
    <property type="term" value="C:mediator complex"/>
    <property type="evidence" value="ECO:0007669"/>
    <property type="project" value="InterPro"/>
</dbReference>